<keyword evidence="2" id="KW-0479">Metal-binding</keyword>
<dbReference type="Pfam" id="PF00569">
    <property type="entry name" value="ZZ"/>
    <property type="match status" value="1"/>
</dbReference>
<evidence type="ECO:0000313" key="12">
    <source>
        <dbReference type="EMBL" id="CAF1304857.1"/>
    </source>
</evidence>
<comment type="catalytic activity">
    <reaction evidence="9">
        <text>[protein]-dithiol + NADP(+) = [protein]-disulfide + NADPH + H(+)</text>
        <dbReference type="Rhea" id="RHEA:18753"/>
        <dbReference type="Rhea" id="RHEA-COMP:10593"/>
        <dbReference type="Rhea" id="RHEA-COMP:10594"/>
        <dbReference type="ChEBI" id="CHEBI:15378"/>
        <dbReference type="ChEBI" id="CHEBI:29950"/>
        <dbReference type="ChEBI" id="CHEBI:50058"/>
        <dbReference type="ChEBI" id="CHEBI:57783"/>
        <dbReference type="ChEBI" id="CHEBI:58349"/>
        <dbReference type="EC" id="1.8.1.8"/>
    </reaction>
</comment>
<evidence type="ECO:0000256" key="6">
    <source>
        <dbReference type="ARBA" id="ARBA00023002"/>
    </source>
</evidence>
<reference evidence="12" key="1">
    <citation type="submission" date="2021-02" db="EMBL/GenBank/DDBJ databases">
        <authorList>
            <person name="Nowell W R."/>
        </authorList>
    </citation>
    <scope>NUCLEOTIDE SEQUENCE</scope>
</reference>
<dbReference type="InterPro" id="IPR000433">
    <property type="entry name" value="Znf_ZZ"/>
</dbReference>
<evidence type="ECO:0000259" key="11">
    <source>
        <dbReference type="PROSITE" id="PS50135"/>
    </source>
</evidence>
<dbReference type="GO" id="GO:0047134">
    <property type="term" value="F:protein-disulfide reductase [NAD(P)H] activity"/>
    <property type="evidence" value="ECO:0007669"/>
    <property type="project" value="UniProtKB-EC"/>
</dbReference>
<feature type="domain" description="ZZ-type" evidence="11">
    <location>
        <begin position="365"/>
        <end position="414"/>
    </location>
</feature>
<keyword evidence="3" id="KW-0677">Repeat</keyword>
<dbReference type="GO" id="GO:0008270">
    <property type="term" value="F:zinc ion binding"/>
    <property type="evidence" value="ECO:0007669"/>
    <property type="project" value="UniProtKB-KW"/>
</dbReference>
<comment type="caution">
    <text evidence="12">The sequence shown here is derived from an EMBL/GenBank/DDBJ whole genome shotgun (WGS) entry which is preliminary data.</text>
</comment>
<evidence type="ECO:0000256" key="5">
    <source>
        <dbReference type="ARBA" id="ARBA00022833"/>
    </source>
</evidence>
<accession>A0A815E022</accession>
<evidence type="ECO:0000256" key="2">
    <source>
        <dbReference type="ARBA" id="ARBA00022723"/>
    </source>
</evidence>
<dbReference type="InterPro" id="IPR036249">
    <property type="entry name" value="Thioredoxin-like_sf"/>
</dbReference>
<dbReference type="Gene3D" id="3.40.30.10">
    <property type="entry name" value="Glutaredoxin"/>
    <property type="match status" value="2"/>
</dbReference>
<keyword evidence="6" id="KW-0560">Oxidoreductase</keyword>
<dbReference type="SUPFAM" id="SSF57850">
    <property type="entry name" value="RING/U-box"/>
    <property type="match status" value="2"/>
</dbReference>
<dbReference type="Gene3D" id="3.30.60.90">
    <property type="match status" value="2"/>
</dbReference>
<keyword evidence="5" id="KW-0862">Zinc</keyword>
<keyword evidence="4 10" id="KW-0863">Zinc-finger</keyword>
<evidence type="ECO:0000256" key="10">
    <source>
        <dbReference type="PROSITE-ProRule" id="PRU00228"/>
    </source>
</evidence>
<dbReference type="SUPFAM" id="SSF52833">
    <property type="entry name" value="Thioredoxin-like"/>
    <property type="match status" value="2"/>
</dbReference>
<dbReference type="AlphaFoldDB" id="A0A815E022"/>
<keyword evidence="7" id="KW-0520">NAD</keyword>
<dbReference type="InterPro" id="IPR043145">
    <property type="entry name" value="Znf_ZZ_sf"/>
</dbReference>
<dbReference type="InterPro" id="IPR012336">
    <property type="entry name" value="Thioredoxin-like_fold"/>
</dbReference>
<dbReference type="PANTHER" id="PTHR13871">
    <property type="entry name" value="THIOREDOXIN"/>
    <property type="match status" value="1"/>
</dbReference>
<dbReference type="SMART" id="SM00291">
    <property type="entry name" value="ZnF_ZZ"/>
    <property type="match status" value="2"/>
</dbReference>
<dbReference type="InterPro" id="IPR052259">
    <property type="entry name" value="Nucleoredoxin-like"/>
</dbReference>
<proteinExistence type="predicted"/>
<sequence>MLRTTTLNELLGEQLLEHNESNNELNQISINELNGKGVGLYFATYSSSACRNFTPKLAAYYKGFNSNDEIEEKLEIVYISYDKDQATFNEHFKKMPWKALPFSDRDRAKTLHDKFHVKDIPTLTMLSSIREVFDFDGKRLFRSRKSRDDEYVWDGIICHQCYMSPIIGSRHGCIEKEECYVDLCETCLPKTKHEHPIIEYLIPKRQYSFEQLFKTVSHLLRPNSEEKIETKTIWENGVKCIGFYFSSHWWEPCRVFTPKLIEVYKEAQANSLPFRIVLVSSDYDKQSFHEYRSKMPWSAIPLGSSHLLHTYFQSCYIPRFYVVSSDGKVLSRRGVDDVTRKGIEALKTWIQEETVAPRTADEFEWDDVSCNGCSMNPIIGQRYRCSTCDNHDLCSTCEKKGHEHPLELVPQPTEDED</sequence>
<evidence type="ECO:0000256" key="4">
    <source>
        <dbReference type="ARBA" id="ARBA00022771"/>
    </source>
</evidence>
<evidence type="ECO:0000256" key="3">
    <source>
        <dbReference type="ARBA" id="ARBA00022737"/>
    </source>
</evidence>
<gene>
    <name evidence="12" type="ORF">SEV965_LOCUS26487</name>
</gene>
<organism evidence="12 13">
    <name type="scientific">Rotaria sordida</name>
    <dbReference type="NCBI Taxonomy" id="392033"/>
    <lineage>
        <taxon>Eukaryota</taxon>
        <taxon>Metazoa</taxon>
        <taxon>Spiralia</taxon>
        <taxon>Gnathifera</taxon>
        <taxon>Rotifera</taxon>
        <taxon>Eurotatoria</taxon>
        <taxon>Bdelloidea</taxon>
        <taxon>Philodinida</taxon>
        <taxon>Philodinidae</taxon>
        <taxon>Rotaria</taxon>
    </lineage>
</organism>
<name>A0A815E022_9BILA</name>
<comment type="catalytic activity">
    <reaction evidence="8">
        <text>[protein]-dithiol + NAD(+) = [protein]-disulfide + NADH + H(+)</text>
        <dbReference type="Rhea" id="RHEA:18749"/>
        <dbReference type="Rhea" id="RHEA-COMP:10593"/>
        <dbReference type="Rhea" id="RHEA-COMP:10594"/>
        <dbReference type="ChEBI" id="CHEBI:15378"/>
        <dbReference type="ChEBI" id="CHEBI:29950"/>
        <dbReference type="ChEBI" id="CHEBI:50058"/>
        <dbReference type="ChEBI" id="CHEBI:57540"/>
        <dbReference type="ChEBI" id="CHEBI:57945"/>
        <dbReference type="EC" id="1.8.1.8"/>
    </reaction>
</comment>
<dbReference type="CDD" id="cd02340">
    <property type="entry name" value="ZZ_NBR1_like"/>
    <property type="match status" value="1"/>
</dbReference>
<evidence type="ECO:0000256" key="8">
    <source>
        <dbReference type="ARBA" id="ARBA00047388"/>
    </source>
</evidence>
<dbReference type="PROSITE" id="PS50135">
    <property type="entry name" value="ZF_ZZ_2"/>
    <property type="match status" value="1"/>
</dbReference>
<evidence type="ECO:0000256" key="7">
    <source>
        <dbReference type="ARBA" id="ARBA00023027"/>
    </source>
</evidence>
<dbReference type="Proteomes" id="UP000663889">
    <property type="component" value="Unassembled WGS sequence"/>
</dbReference>
<evidence type="ECO:0000256" key="1">
    <source>
        <dbReference type="ARBA" id="ARBA00012612"/>
    </source>
</evidence>
<dbReference type="Pfam" id="PF13905">
    <property type="entry name" value="Thioredoxin_8"/>
    <property type="match status" value="2"/>
</dbReference>
<evidence type="ECO:0000256" key="9">
    <source>
        <dbReference type="ARBA" id="ARBA00047804"/>
    </source>
</evidence>
<evidence type="ECO:0000313" key="13">
    <source>
        <dbReference type="Proteomes" id="UP000663889"/>
    </source>
</evidence>
<dbReference type="EMBL" id="CAJNOU010002256">
    <property type="protein sequence ID" value="CAF1304857.1"/>
    <property type="molecule type" value="Genomic_DNA"/>
</dbReference>
<dbReference type="EC" id="1.8.1.8" evidence="1"/>
<dbReference type="PANTHER" id="PTHR13871:SF96">
    <property type="entry name" value="THIOREDOXIN DOMAIN-CONTAINING PROTEIN"/>
    <property type="match status" value="1"/>
</dbReference>
<protein>
    <recommendedName>
        <fullName evidence="1">protein-disulfide reductase</fullName>
        <ecNumber evidence="1">1.8.1.8</ecNumber>
    </recommendedName>
</protein>